<proteinExistence type="predicted"/>
<organism evidence="1 2">
    <name type="scientific">Vaccinium darrowii</name>
    <dbReference type="NCBI Taxonomy" id="229202"/>
    <lineage>
        <taxon>Eukaryota</taxon>
        <taxon>Viridiplantae</taxon>
        <taxon>Streptophyta</taxon>
        <taxon>Embryophyta</taxon>
        <taxon>Tracheophyta</taxon>
        <taxon>Spermatophyta</taxon>
        <taxon>Magnoliopsida</taxon>
        <taxon>eudicotyledons</taxon>
        <taxon>Gunneridae</taxon>
        <taxon>Pentapetalae</taxon>
        <taxon>asterids</taxon>
        <taxon>Ericales</taxon>
        <taxon>Ericaceae</taxon>
        <taxon>Vaccinioideae</taxon>
        <taxon>Vaccinieae</taxon>
        <taxon>Vaccinium</taxon>
    </lineage>
</organism>
<name>A0ACB7YA46_9ERIC</name>
<sequence>MGWFGRRVSVGESKLCQIIVPFGFLKTRLPVSRSFNSSGGIDLVFVDQTVNWSASVSMRSPDLRRVSFESSPLMGWSRLAVQTTVRLLSEVGLANHMEKQ</sequence>
<protein>
    <submittedName>
        <fullName evidence="1">Uncharacterized protein</fullName>
    </submittedName>
</protein>
<reference evidence="1 2" key="1">
    <citation type="journal article" date="2021" name="Hortic Res">
        <title>High-quality reference genome and annotation aids understanding of berry development for evergreen blueberry (Vaccinium darrowii).</title>
        <authorList>
            <person name="Yu J."/>
            <person name="Hulse-Kemp A.M."/>
            <person name="Babiker E."/>
            <person name="Staton M."/>
        </authorList>
    </citation>
    <scope>NUCLEOTIDE SEQUENCE [LARGE SCALE GENOMIC DNA]</scope>
    <source>
        <strain evidence="2">cv. NJ 8807/NJ 8810</strain>
        <tissue evidence="1">Young leaf</tissue>
    </source>
</reference>
<accession>A0ACB7YA46</accession>
<evidence type="ECO:0000313" key="2">
    <source>
        <dbReference type="Proteomes" id="UP000828048"/>
    </source>
</evidence>
<dbReference type="EMBL" id="CM037157">
    <property type="protein sequence ID" value="KAH7850397.1"/>
    <property type="molecule type" value="Genomic_DNA"/>
</dbReference>
<dbReference type="Proteomes" id="UP000828048">
    <property type="component" value="Chromosome 7"/>
</dbReference>
<comment type="caution">
    <text evidence="1">The sequence shown here is derived from an EMBL/GenBank/DDBJ whole genome shotgun (WGS) entry which is preliminary data.</text>
</comment>
<keyword evidence="2" id="KW-1185">Reference proteome</keyword>
<gene>
    <name evidence="1" type="ORF">Vadar_032261</name>
</gene>
<evidence type="ECO:0000313" key="1">
    <source>
        <dbReference type="EMBL" id="KAH7850397.1"/>
    </source>
</evidence>